<keyword evidence="1" id="KW-0472">Membrane</keyword>
<protein>
    <submittedName>
        <fullName evidence="2">Small integral membrane protein 31</fullName>
    </submittedName>
</protein>
<dbReference type="Proteomes" id="UP000694620">
    <property type="component" value="Chromosome 7"/>
</dbReference>
<reference evidence="2" key="1">
    <citation type="submission" date="2021-06" db="EMBL/GenBank/DDBJ databases">
        <authorList>
            <consortium name="Wellcome Sanger Institute Data Sharing"/>
        </authorList>
    </citation>
    <scope>NUCLEOTIDE SEQUENCE [LARGE SCALE GENOMIC DNA]</scope>
</reference>
<keyword evidence="3" id="KW-1185">Reference proteome</keyword>
<keyword evidence="1" id="KW-0812">Transmembrane</keyword>
<organism evidence="2 3">
    <name type="scientific">Erpetoichthys calabaricus</name>
    <name type="common">Rope fish</name>
    <name type="synonym">Calamoichthys calabaricus</name>
    <dbReference type="NCBI Taxonomy" id="27687"/>
    <lineage>
        <taxon>Eukaryota</taxon>
        <taxon>Metazoa</taxon>
        <taxon>Chordata</taxon>
        <taxon>Craniata</taxon>
        <taxon>Vertebrata</taxon>
        <taxon>Euteleostomi</taxon>
        <taxon>Actinopterygii</taxon>
        <taxon>Polypteriformes</taxon>
        <taxon>Polypteridae</taxon>
        <taxon>Erpetoichthys</taxon>
    </lineage>
</organism>
<keyword evidence="1" id="KW-1133">Transmembrane helix</keyword>
<evidence type="ECO:0000313" key="3">
    <source>
        <dbReference type="Proteomes" id="UP000694620"/>
    </source>
</evidence>
<feature type="transmembrane region" description="Helical" evidence="1">
    <location>
        <begin position="12"/>
        <end position="30"/>
    </location>
</feature>
<gene>
    <name evidence="2" type="primary">SMIM31</name>
</gene>
<dbReference type="Ensembl" id="ENSECRT00000011823.1">
    <property type="protein sequence ID" value="ENSECRP00000011632.1"/>
    <property type="gene ID" value="ENSECRG00000007749.1"/>
</dbReference>
<evidence type="ECO:0000313" key="2">
    <source>
        <dbReference type="Ensembl" id="ENSECRP00000011632.1"/>
    </source>
</evidence>
<dbReference type="AlphaFoldDB" id="A0A8C4S3A8"/>
<dbReference type="GeneTree" id="ENSGT00770000121728"/>
<evidence type="ECO:0000256" key="1">
    <source>
        <dbReference type="SAM" id="Phobius"/>
    </source>
</evidence>
<reference evidence="2" key="2">
    <citation type="submission" date="2025-08" db="UniProtKB">
        <authorList>
            <consortium name="Ensembl"/>
        </authorList>
    </citation>
    <scope>IDENTIFICATION</scope>
</reference>
<proteinExistence type="predicted"/>
<sequence length="49" mass="5647">MELPFSNFEIAFILIAFIVFSLFTLASIYSQPEEDPEAVVCKIHLKKKK</sequence>
<reference evidence="2" key="3">
    <citation type="submission" date="2025-09" db="UniProtKB">
        <authorList>
            <consortium name="Ensembl"/>
        </authorList>
    </citation>
    <scope>IDENTIFICATION</scope>
</reference>
<name>A0A8C4S3A8_ERPCA</name>
<accession>A0A8C4S3A8</accession>